<sequence length="1744" mass="199585">YQISFSFARTLWRKVLNNLNLDAVKVMDFYLKQINYGKDVDPIRICLDSDEFTIGRRGIVSLNKFYKVSRNHAVFSKRNGSWFVRDLGSLNKLYVNFKEVNEKGVKVEIGDIIGFGTPLCSEEGSFVCVFTVKSRIKQEICDPFSEHPNSSNQNRCPVITHPAEKLKTCDKKENCTPISIKTEPPSSDYDNYESKAVVTKENVKAEQNQFTSYETNNSTNVIRNKMDTSKEVHHSKLSSTNVTQSPADNFHCSDLVKNFIKTEQSTHSYELINSNKIPVSSALSVNVPHPGVATETLHNIKPISLSLNNSGKQKELASEEVSDVGKVNISYTKFLQNAYKLEKPNGFLNQNVQKSNTDLNSKVMISSGSNSELSVTNDASNNKNEGKSFTSYQIKECYVRLVKCDSKYFQWPNDAKTKRPSENTNLEYRQSTTEKNSGKFSASLPSREKSKESQKAFDTPEENAHKRKKRKVDALQLKICKNRILSSDSEASHEEREQKEWSEEDCFSDHIASKSCEKKKDEKRDKSKQKSVRYHSKYNKNSLVKPKVSAKRKKDSTAKESKKKIKVIESDSDSSVSNSHCVVLYPSSKVSKNERPVKNKRLSSSSIDEDSASFSESDQETGWKFSPLKESENKEFHESSAVGKVRKTFRRTLLTDPKPMEFRPRRLRGREEYFRERHLKPVVNENLYQVFRKDLKQDFKRKTLKENKNAPSPSKNISPMGYSESKNQTSTKQDIVKSLNETCGNECKHLSQKKSAPAVPKRPNNYGSRMGFLVDVEKKVENKMENKKIASNQKTSCENYKNKSSTSVNVINQNQIEKINTSACEKGDETKISEINLKKFQNNSCHVNQYHKPSSESAKINTLEKTKNRFDKPQEKKRNQCPASSTQSSNLPPENMSQRKNAPVESNSNLALPDKIFPETSAYNTNKKVAIISPVNYNTAELNSGCLSYLVKQTDTIHNQDSALEKSAKVFNASKSASDPNCIRENLPNKSDSTKDKSTKETCFDSEWRLHSRSLIENIVHWNPKWLEEQSKNKKPPPLVSKGGALLPLRYSSYNSYVKSLYPMLTLETWESLFREAKPLWLENETWHAFYYIIRSSTNKRGIMELHCESIVNENLSYHPTEGTVVLLNVKNAEQGINSYVFGYISCHKSENICDSEKLTEWIAIPEEWQKNAKLWTFSIYVKKSKKRFDINSVNLARGIMNIKNKIQLIEALLAFKKSPLQKDILSPSSEVFSFYEANTKISRALLIQTVSDEIRKENPRSKTILINAPPGTGKTGAILGLVEQLLIANVSKMKILLCAPNNMSVDEIGLRLIELNERYSWKNKSIKFVRFGPADQIHCKLQKYTLEKKVSKMFKEQNKKELLDRDRELDILERKINEVLFREQQINNKYRLRRINNDSLKDLMNQLNALKEKSPLEYIDPLSQATYESFILKESDIILSTLDYCMHPLLSKFFKSFTGEAQSCCIVDEATQSTEPEILQCLHPKVTRLVLIGDTNQLPPPVISAYAIKWGFKRSLMERLLTLFSKQYNCIPSLTMAEQYRMQTQICHFPSKHFYNEQLVTNCDIDNRYMYSHLKPFIVYNILLNEMSNPSVNPDDSEPLIIAYICSQLLQVAPNTSIGVIATSEYRAALYRVPLSHNDAFRDIEINVVEKYQGREKDIIVLACIHPFHPIDDKKFLSCEKRMNVAITRARQCLIVCGHISSLTEYPHWNSFIDDAQKRNAFTSVSSLQQIPIMFMKTVCKNA</sequence>
<keyword evidence="3" id="KW-0378">Hydrolase</keyword>
<dbReference type="InterPro" id="IPR008984">
    <property type="entry name" value="SMAD_FHA_dom_sf"/>
</dbReference>
<feature type="region of interest" description="Disordered" evidence="7">
    <location>
        <begin position="847"/>
        <end position="911"/>
    </location>
</feature>
<evidence type="ECO:0000313" key="10">
    <source>
        <dbReference type="Proteomes" id="UP000887013"/>
    </source>
</evidence>
<dbReference type="InterPro" id="IPR050534">
    <property type="entry name" value="Coronavir_polyprotein_1ab"/>
</dbReference>
<keyword evidence="6" id="KW-0175">Coiled coil</keyword>
<evidence type="ECO:0000256" key="4">
    <source>
        <dbReference type="ARBA" id="ARBA00022806"/>
    </source>
</evidence>
<protein>
    <submittedName>
        <fullName evidence="9">Probable helicase MAGATAMA 3</fullName>
    </submittedName>
</protein>
<evidence type="ECO:0000313" key="9">
    <source>
        <dbReference type="EMBL" id="GFT73048.1"/>
    </source>
</evidence>
<feature type="compositionally biased region" description="Polar residues" evidence="7">
    <location>
        <begin position="881"/>
        <end position="910"/>
    </location>
</feature>
<evidence type="ECO:0000256" key="7">
    <source>
        <dbReference type="SAM" id="MobiDB-lite"/>
    </source>
</evidence>
<feature type="compositionally biased region" description="Polar residues" evidence="7">
    <location>
        <begin position="847"/>
        <end position="860"/>
    </location>
</feature>
<feature type="compositionally biased region" description="Polar residues" evidence="7">
    <location>
        <begin position="422"/>
        <end position="444"/>
    </location>
</feature>
<dbReference type="GO" id="GO:0043139">
    <property type="term" value="F:5'-3' DNA helicase activity"/>
    <property type="evidence" value="ECO:0007669"/>
    <property type="project" value="TreeGrafter"/>
</dbReference>
<feature type="non-terminal residue" evidence="9">
    <location>
        <position position="1"/>
    </location>
</feature>
<accession>A0A8X6U433</accession>
<feature type="compositionally biased region" description="Basic and acidic residues" evidence="7">
    <location>
        <begin position="446"/>
        <end position="455"/>
    </location>
</feature>
<dbReference type="InterPro" id="IPR027417">
    <property type="entry name" value="P-loop_NTPase"/>
</dbReference>
<dbReference type="InterPro" id="IPR041677">
    <property type="entry name" value="DNA2/NAM7_AAA_11"/>
</dbReference>
<feature type="compositionally biased region" description="Basic residues" evidence="7">
    <location>
        <begin position="526"/>
        <end position="538"/>
    </location>
</feature>
<dbReference type="PROSITE" id="PS50006">
    <property type="entry name" value="FHA_DOMAIN"/>
    <property type="match status" value="1"/>
</dbReference>
<name>A0A8X6U433_NEPPI</name>
<dbReference type="OrthoDB" id="6420127at2759"/>
<dbReference type="Proteomes" id="UP000887013">
    <property type="component" value="Unassembled WGS sequence"/>
</dbReference>
<organism evidence="9 10">
    <name type="scientific">Nephila pilipes</name>
    <name type="common">Giant wood spider</name>
    <name type="synonym">Nephila maculata</name>
    <dbReference type="NCBI Taxonomy" id="299642"/>
    <lineage>
        <taxon>Eukaryota</taxon>
        <taxon>Metazoa</taxon>
        <taxon>Ecdysozoa</taxon>
        <taxon>Arthropoda</taxon>
        <taxon>Chelicerata</taxon>
        <taxon>Arachnida</taxon>
        <taxon>Araneae</taxon>
        <taxon>Araneomorphae</taxon>
        <taxon>Entelegynae</taxon>
        <taxon>Araneoidea</taxon>
        <taxon>Nephilidae</taxon>
        <taxon>Nephila</taxon>
    </lineage>
</organism>
<feature type="region of interest" description="Disordered" evidence="7">
    <location>
        <begin position="413"/>
        <end position="471"/>
    </location>
</feature>
<dbReference type="Gene3D" id="3.40.50.300">
    <property type="entry name" value="P-loop containing nucleotide triphosphate hydrolases"/>
    <property type="match status" value="2"/>
</dbReference>
<dbReference type="SUPFAM" id="SSF52540">
    <property type="entry name" value="P-loop containing nucleoside triphosphate hydrolases"/>
    <property type="match status" value="1"/>
</dbReference>
<feature type="region of interest" description="Disordered" evidence="7">
    <location>
        <begin position="517"/>
        <end position="571"/>
    </location>
</feature>
<evidence type="ECO:0000256" key="2">
    <source>
        <dbReference type="ARBA" id="ARBA00022741"/>
    </source>
</evidence>
<evidence type="ECO:0000259" key="8">
    <source>
        <dbReference type="PROSITE" id="PS50006"/>
    </source>
</evidence>
<proteinExistence type="inferred from homology"/>
<feature type="region of interest" description="Disordered" evidence="7">
    <location>
        <begin position="590"/>
        <end position="619"/>
    </location>
</feature>
<feature type="region of interest" description="Disordered" evidence="7">
    <location>
        <begin position="975"/>
        <end position="998"/>
    </location>
</feature>
<dbReference type="Pfam" id="PF13086">
    <property type="entry name" value="AAA_11"/>
    <property type="match status" value="1"/>
</dbReference>
<dbReference type="InterPro" id="IPR041679">
    <property type="entry name" value="DNA2/NAM7-like_C"/>
</dbReference>
<dbReference type="Pfam" id="PF13087">
    <property type="entry name" value="AAA_12"/>
    <property type="match status" value="1"/>
</dbReference>
<dbReference type="Pfam" id="PF00498">
    <property type="entry name" value="FHA"/>
    <property type="match status" value="1"/>
</dbReference>
<dbReference type="GO" id="GO:0005524">
    <property type="term" value="F:ATP binding"/>
    <property type="evidence" value="ECO:0007669"/>
    <property type="project" value="UniProtKB-KW"/>
</dbReference>
<dbReference type="PANTHER" id="PTHR43788">
    <property type="entry name" value="DNA2/NAM7 HELICASE FAMILY MEMBER"/>
    <property type="match status" value="1"/>
</dbReference>
<comment type="caution">
    <text evidence="9">The sequence shown here is derived from an EMBL/GenBank/DDBJ whole genome shotgun (WGS) entry which is preliminary data.</text>
</comment>
<evidence type="ECO:0000256" key="6">
    <source>
        <dbReference type="SAM" id="Coils"/>
    </source>
</evidence>
<feature type="region of interest" description="Disordered" evidence="7">
    <location>
        <begin position="701"/>
        <end position="732"/>
    </location>
</feature>
<dbReference type="SMART" id="SM00240">
    <property type="entry name" value="FHA"/>
    <property type="match status" value="1"/>
</dbReference>
<keyword evidence="5" id="KW-0067">ATP-binding</keyword>
<gene>
    <name evidence="9" type="primary">MAA3</name>
    <name evidence="9" type="ORF">NPIL_27431</name>
</gene>
<feature type="domain" description="FHA" evidence="8">
    <location>
        <begin position="34"/>
        <end position="100"/>
    </location>
</feature>
<dbReference type="EMBL" id="BMAW01021482">
    <property type="protein sequence ID" value="GFT73048.1"/>
    <property type="molecule type" value="Genomic_DNA"/>
</dbReference>
<keyword evidence="2" id="KW-0547">Nucleotide-binding</keyword>
<feature type="compositionally biased region" description="Basic and acidic residues" evidence="7">
    <location>
        <begin position="862"/>
        <end position="878"/>
    </location>
</feature>
<reference evidence="9" key="1">
    <citation type="submission" date="2020-08" db="EMBL/GenBank/DDBJ databases">
        <title>Multicomponent nature underlies the extraordinary mechanical properties of spider dragline silk.</title>
        <authorList>
            <person name="Kono N."/>
            <person name="Nakamura H."/>
            <person name="Mori M."/>
            <person name="Yoshida Y."/>
            <person name="Ohtoshi R."/>
            <person name="Malay A.D."/>
            <person name="Moran D.A.P."/>
            <person name="Tomita M."/>
            <person name="Numata K."/>
            <person name="Arakawa K."/>
        </authorList>
    </citation>
    <scope>NUCLEOTIDE SEQUENCE</scope>
</reference>
<dbReference type="CDD" id="cd18808">
    <property type="entry name" value="SF1_C_Upf1"/>
    <property type="match status" value="1"/>
</dbReference>
<comment type="similarity">
    <text evidence="1">Belongs to the DNA2/NAM7 helicase family.</text>
</comment>
<dbReference type="InterPro" id="IPR000253">
    <property type="entry name" value="FHA_dom"/>
</dbReference>
<feature type="coiled-coil region" evidence="6">
    <location>
        <begin position="1356"/>
        <end position="1414"/>
    </location>
</feature>
<dbReference type="Gene3D" id="2.60.200.20">
    <property type="match status" value="1"/>
</dbReference>
<dbReference type="CDD" id="cd00060">
    <property type="entry name" value="FHA"/>
    <property type="match status" value="1"/>
</dbReference>
<evidence type="ECO:0000256" key="5">
    <source>
        <dbReference type="ARBA" id="ARBA00022840"/>
    </source>
</evidence>
<dbReference type="InterPro" id="IPR047187">
    <property type="entry name" value="SF1_C_Upf1"/>
</dbReference>
<dbReference type="PANTHER" id="PTHR43788:SF8">
    <property type="entry name" value="DNA-BINDING PROTEIN SMUBP-2"/>
    <property type="match status" value="1"/>
</dbReference>
<keyword evidence="10" id="KW-1185">Reference proteome</keyword>
<keyword evidence="4 9" id="KW-0347">Helicase</keyword>
<evidence type="ECO:0000256" key="3">
    <source>
        <dbReference type="ARBA" id="ARBA00022801"/>
    </source>
</evidence>
<dbReference type="GO" id="GO:0016787">
    <property type="term" value="F:hydrolase activity"/>
    <property type="evidence" value="ECO:0007669"/>
    <property type="project" value="UniProtKB-KW"/>
</dbReference>
<dbReference type="SUPFAM" id="SSF49879">
    <property type="entry name" value="SMAD/FHA domain"/>
    <property type="match status" value="1"/>
</dbReference>
<evidence type="ECO:0000256" key="1">
    <source>
        <dbReference type="ARBA" id="ARBA00007913"/>
    </source>
</evidence>